<reference evidence="1 2" key="1">
    <citation type="submission" date="2019-03" db="EMBL/GenBank/DDBJ databases">
        <title>Single cell metagenomics reveals metabolic interactions within the superorganism composed of flagellate Streblomastix strix and complex community of Bacteroidetes bacteria on its surface.</title>
        <authorList>
            <person name="Treitli S.C."/>
            <person name="Kolisko M."/>
            <person name="Husnik F."/>
            <person name="Keeling P."/>
            <person name="Hampl V."/>
        </authorList>
    </citation>
    <scope>NUCLEOTIDE SEQUENCE [LARGE SCALE GENOMIC DNA]</scope>
    <source>
        <strain evidence="1">ST1C</strain>
    </source>
</reference>
<dbReference type="EMBL" id="SNRW01012276">
    <property type="protein sequence ID" value="KAA6374033.1"/>
    <property type="molecule type" value="Genomic_DNA"/>
</dbReference>
<dbReference type="AlphaFoldDB" id="A0A5J4UUL3"/>
<name>A0A5J4UUL3_9EUKA</name>
<accession>A0A5J4UUL3</accession>
<comment type="caution">
    <text evidence="1">The sequence shown here is derived from an EMBL/GenBank/DDBJ whole genome shotgun (WGS) entry which is preliminary data.</text>
</comment>
<evidence type="ECO:0000313" key="1">
    <source>
        <dbReference type="EMBL" id="KAA6374033.1"/>
    </source>
</evidence>
<evidence type="ECO:0000313" key="2">
    <source>
        <dbReference type="Proteomes" id="UP000324800"/>
    </source>
</evidence>
<proteinExistence type="predicted"/>
<gene>
    <name evidence="1" type="ORF">EZS28_030440</name>
</gene>
<protein>
    <submittedName>
        <fullName evidence="1">Uncharacterized protein</fullName>
    </submittedName>
</protein>
<dbReference type="Proteomes" id="UP000324800">
    <property type="component" value="Unassembled WGS sequence"/>
</dbReference>
<sequence length="126" mass="14360">MVIALMNLALKVVSKTFLQKDLLKYYLEKTSSSIISNGSKYAESCYSAKVQVNVINPNVLYDEKTILLNYKLRENLNWNQNANVRLDHVVVEVIDSLEITNISPSQYPIFSMSILDICVLSWIISL</sequence>
<organism evidence="1 2">
    <name type="scientific">Streblomastix strix</name>
    <dbReference type="NCBI Taxonomy" id="222440"/>
    <lineage>
        <taxon>Eukaryota</taxon>
        <taxon>Metamonada</taxon>
        <taxon>Preaxostyla</taxon>
        <taxon>Oxymonadida</taxon>
        <taxon>Streblomastigidae</taxon>
        <taxon>Streblomastix</taxon>
    </lineage>
</organism>